<keyword evidence="1" id="KW-0479">Metal-binding</keyword>
<feature type="domain" description="Peptidase M20 dimerisation" evidence="2">
    <location>
        <begin position="181"/>
        <end position="265"/>
    </location>
</feature>
<dbReference type="SUPFAM" id="SSF55031">
    <property type="entry name" value="Bacterial exopeptidase dimerisation domain"/>
    <property type="match status" value="1"/>
</dbReference>
<evidence type="ECO:0000313" key="4">
    <source>
        <dbReference type="Proteomes" id="UP001172911"/>
    </source>
</evidence>
<dbReference type="InterPro" id="IPR002933">
    <property type="entry name" value="Peptidase_M20"/>
</dbReference>
<dbReference type="InterPro" id="IPR011650">
    <property type="entry name" value="Peptidase_M20_dimer"/>
</dbReference>
<feature type="binding site" evidence="1">
    <location>
        <position position="92"/>
    </location>
    <ligand>
        <name>Mn(2+)</name>
        <dbReference type="ChEBI" id="CHEBI:29035"/>
        <label>2</label>
    </ligand>
</feature>
<dbReference type="PANTHER" id="PTHR11014">
    <property type="entry name" value="PEPTIDASE M20 FAMILY MEMBER"/>
    <property type="match status" value="1"/>
</dbReference>
<dbReference type="InterPro" id="IPR017439">
    <property type="entry name" value="Amidohydrolase"/>
</dbReference>
<sequence>MEFTFDRERWKAYLARAYQCLHDIPEPSWQEKATTNYLKQSLVQIGYSINEFSDCTGVIGAFGKGPITVALRADIDALCHRTDSGQRVVHSCGHDAHMAMVLTAAAALKDYIKIADNTRVKVVFQPAEEKCEGALAYAKRGVMEDVSYLFSVHLRPVQELPGGKASPAIQNGAACVLKGVIRGTSAHGARPHLGINTIEVASALVQLLHGLRWNPLMPASIKMTSLSAGNEAGNVIPDFAVFTLDLRAQSNSHMEELVQNVEQLAGGIGSLYGASISLERGMDAPAAELNSRAIELMTRAIEETIGLENLSPIIVTPGAEDFHYYTRLSPHLKATMLGLGCNLQPGLHHPNMSFEHSYMLDGSEILARAVWHALNN</sequence>
<keyword evidence="4" id="KW-1185">Reference proteome</keyword>
<organism evidence="3 4">
    <name type="scientific">Desulforamulus aquiferis</name>
    <dbReference type="NCBI Taxonomy" id="1397668"/>
    <lineage>
        <taxon>Bacteria</taxon>
        <taxon>Bacillati</taxon>
        <taxon>Bacillota</taxon>
        <taxon>Clostridia</taxon>
        <taxon>Eubacteriales</taxon>
        <taxon>Peptococcaceae</taxon>
        <taxon>Desulforamulus</taxon>
    </lineage>
</organism>
<dbReference type="NCBIfam" id="TIGR01891">
    <property type="entry name" value="amidohydrolases"/>
    <property type="match status" value="1"/>
</dbReference>
<dbReference type="EMBL" id="JARPTC010000015">
    <property type="protein sequence ID" value="MDO7787647.1"/>
    <property type="molecule type" value="Genomic_DNA"/>
</dbReference>
<reference evidence="3" key="2">
    <citation type="submission" date="2023-03" db="EMBL/GenBank/DDBJ databases">
        <authorList>
            <person name="Zhang Z."/>
        </authorList>
    </citation>
    <scope>NUCLEOTIDE SEQUENCE</scope>
    <source>
        <strain evidence="3">DSA</strain>
    </source>
</reference>
<feature type="binding site" evidence="1">
    <location>
        <position position="129"/>
    </location>
    <ligand>
        <name>Mn(2+)</name>
        <dbReference type="ChEBI" id="CHEBI:29035"/>
        <label>2</label>
    </ligand>
</feature>
<dbReference type="Proteomes" id="UP001172911">
    <property type="component" value="Unassembled WGS sequence"/>
</dbReference>
<protein>
    <submittedName>
        <fullName evidence="3">Amidohydrolase</fullName>
    </submittedName>
</protein>
<dbReference type="PANTHER" id="PTHR11014:SF122">
    <property type="entry name" value="AMIDOHYDROLASE AMHX"/>
    <property type="match status" value="1"/>
</dbReference>
<dbReference type="RefSeq" id="WP_304542853.1">
    <property type="nucleotide sequence ID" value="NZ_JARPTC010000015.1"/>
</dbReference>
<dbReference type="Gene3D" id="3.40.630.10">
    <property type="entry name" value="Zn peptidases"/>
    <property type="match status" value="1"/>
</dbReference>
<dbReference type="Pfam" id="PF07687">
    <property type="entry name" value="M20_dimer"/>
    <property type="match status" value="1"/>
</dbReference>
<comment type="caution">
    <text evidence="3">The sequence shown here is derived from an EMBL/GenBank/DDBJ whole genome shotgun (WGS) entry which is preliminary data.</text>
</comment>
<feature type="binding site" evidence="1">
    <location>
        <position position="153"/>
    </location>
    <ligand>
        <name>Mn(2+)</name>
        <dbReference type="ChEBI" id="CHEBI:29035"/>
        <label>2</label>
    </ligand>
</feature>
<dbReference type="InterPro" id="IPR036264">
    <property type="entry name" value="Bact_exopeptidase_dim_dom"/>
</dbReference>
<name>A0AAW7ZE58_9FIRM</name>
<feature type="binding site" evidence="1">
    <location>
        <position position="94"/>
    </location>
    <ligand>
        <name>Mn(2+)</name>
        <dbReference type="ChEBI" id="CHEBI:29035"/>
        <label>2</label>
    </ligand>
</feature>
<evidence type="ECO:0000256" key="1">
    <source>
        <dbReference type="PIRSR" id="PIRSR005962-1"/>
    </source>
</evidence>
<dbReference type="GO" id="GO:0046872">
    <property type="term" value="F:metal ion binding"/>
    <property type="evidence" value="ECO:0007669"/>
    <property type="project" value="UniProtKB-KW"/>
</dbReference>
<dbReference type="SUPFAM" id="SSF53187">
    <property type="entry name" value="Zn-dependent exopeptidases"/>
    <property type="match status" value="1"/>
</dbReference>
<gene>
    <name evidence="3" type="ORF">P6N53_10505</name>
</gene>
<evidence type="ECO:0000313" key="3">
    <source>
        <dbReference type="EMBL" id="MDO7787647.1"/>
    </source>
</evidence>
<comment type="cofactor">
    <cofactor evidence="1">
        <name>Mn(2+)</name>
        <dbReference type="ChEBI" id="CHEBI:29035"/>
    </cofactor>
    <text evidence="1">The Mn(2+) ion enhances activity.</text>
</comment>
<evidence type="ECO:0000259" key="2">
    <source>
        <dbReference type="Pfam" id="PF07687"/>
    </source>
</evidence>
<proteinExistence type="predicted"/>
<dbReference type="Gene3D" id="3.30.70.360">
    <property type="match status" value="1"/>
</dbReference>
<accession>A0AAW7ZE58</accession>
<feature type="binding site" evidence="1">
    <location>
        <position position="348"/>
    </location>
    <ligand>
        <name>Mn(2+)</name>
        <dbReference type="ChEBI" id="CHEBI:29035"/>
        <label>2</label>
    </ligand>
</feature>
<dbReference type="Pfam" id="PF01546">
    <property type="entry name" value="Peptidase_M20"/>
    <property type="match status" value="1"/>
</dbReference>
<dbReference type="PIRSF" id="PIRSF005962">
    <property type="entry name" value="Pept_M20D_amidohydro"/>
    <property type="match status" value="1"/>
</dbReference>
<dbReference type="AlphaFoldDB" id="A0AAW7ZE58"/>
<keyword evidence="1" id="KW-0464">Manganese</keyword>
<reference evidence="3" key="1">
    <citation type="journal article" date="2023" name="J. Hazard. Mater.">
        <title>Anaerobic biodegradation of pyrene and benzo[a]pyrene by a new sulfate-reducing Desulforamulus aquiferis strain DSA.</title>
        <authorList>
            <person name="Zhang Z."/>
            <person name="Sun J."/>
            <person name="Gong X."/>
            <person name="Wang C."/>
            <person name="Wang H."/>
        </authorList>
    </citation>
    <scope>NUCLEOTIDE SEQUENCE</scope>
    <source>
        <strain evidence="3">DSA</strain>
    </source>
</reference>
<dbReference type="GO" id="GO:0016787">
    <property type="term" value="F:hydrolase activity"/>
    <property type="evidence" value="ECO:0007669"/>
    <property type="project" value="InterPro"/>
</dbReference>